<evidence type="ECO:0000313" key="7">
    <source>
        <dbReference type="EMBL" id="MBQ0933458.1"/>
    </source>
</evidence>
<evidence type="ECO:0000259" key="6">
    <source>
        <dbReference type="Pfam" id="PF07559"/>
    </source>
</evidence>
<dbReference type="PANTHER" id="PTHR30435:SF1">
    <property type="entry name" value="FLAGELLAR HOOK PROTEIN FLGE"/>
    <property type="match status" value="1"/>
</dbReference>
<keyword evidence="7" id="KW-0969">Cilium</keyword>
<sequence>MMRRLAAASIATIVMLALAACGGGDVDQPVGRIQAQQMPVAATAVETGRALDLAIEGDGQFVWRTGSGQTVYSREASLGLGADGLVNRSGARLMGLAPGSSDAAALVPLTVPELMSSHATTGLSLEFNLDSRLSVTDLGFTPRIDFANAGTYNHATSAEVFDGNGVSVALVVYFQKRADDQWNVYVNANGATVAGTADDPQPVVTLSFLPDGSTPSPSSTTLNVPSSVNAQGMTTQPIAGLALDLSRATQYGSFFSVTDVRQDGYAAGRLVSLLVESGGGLTAEYSNGQRADRGRIMLARFAGTERFMPTPQGWQQVSGAAPVITAPGLGLNGTLRTGALETDAQLRSHTGH</sequence>
<dbReference type="InterPro" id="IPR011491">
    <property type="entry name" value="FlgE_D2"/>
</dbReference>
<reference evidence="7 8" key="1">
    <citation type="submission" date="2021-04" db="EMBL/GenBank/DDBJ databases">
        <title>The genome sequence of Ideonella sp. 3Y2.</title>
        <authorList>
            <person name="Liu Y."/>
        </authorList>
    </citation>
    <scope>NUCLEOTIDE SEQUENCE [LARGE SCALE GENOMIC DNA]</scope>
    <source>
        <strain evidence="7 8">3Y2</strain>
    </source>
</reference>
<proteinExistence type="inferred from homology"/>
<dbReference type="AlphaFoldDB" id="A0A940YFY7"/>
<dbReference type="InterPro" id="IPR037058">
    <property type="entry name" value="Falgellar_hook_FlgE_sf"/>
</dbReference>
<evidence type="ECO:0000256" key="4">
    <source>
        <dbReference type="RuleBase" id="RU362116"/>
    </source>
</evidence>
<dbReference type="SUPFAM" id="SSF117143">
    <property type="entry name" value="Flagellar hook protein flgE"/>
    <property type="match status" value="1"/>
</dbReference>
<dbReference type="GO" id="GO:0071978">
    <property type="term" value="P:bacterial-type flagellum-dependent swarming motility"/>
    <property type="evidence" value="ECO:0007669"/>
    <property type="project" value="TreeGrafter"/>
</dbReference>
<comment type="similarity">
    <text evidence="2 4">Belongs to the flagella basal body rod proteins family.</text>
</comment>
<dbReference type="NCBIfam" id="TIGR03506">
    <property type="entry name" value="FlgEFG_subfam"/>
    <property type="match status" value="1"/>
</dbReference>
<dbReference type="PROSITE" id="PS51257">
    <property type="entry name" value="PROKAR_LIPOPROTEIN"/>
    <property type="match status" value="1"/>
</dbReference>
<evidence type="ECO:0000256" key="5">
    <source>
        <dbReference type="SAM" id="SignalP"/>
    </source>
</evidence>
<gene>
    <name evidence="7" type="ORF">KAK03_23535</name>
</gene>
<keyword evidence="5" id="KW-0732">Signal</keyword>
<feature type="chain" id="PRO_5036980882" description="Flagellar hook protein FlgE" evidence="5">
    <location>
        <begin position="20"/>
        <end position="352"/>
    </location>
</feature>
<dbReference type="EMBL" id="JAGQDD010000029">
    <property type="protein sequence ID" value="MBQ0933458.1"/>
    <property type="molecule type" value="Genomic_DNA"/>
</dbReference>
<feature type="signal peptide" evidence="5">
    <location>
        <begin position="1"/>
        <end position="19"/>
    </location>
</feature>
<evidence type="ECO:0000256" key="1">
    <source>
        <dbReference type="ARBA" id="ARBA00004117"/>
    </source>
</evidence>
<keyword evidence="8" id="KW-1185">Reference proteome</keyword>
<keyword evidence="7" id="KW-0966">Cell projection</keyword>
<feature type="domain" description="Flagellar hook protein FlgE D2" evidence="6">
    <location>
        <begin position="128"/>
        <end position="265"/>
    </location>
</feature>
<organism evidence="7 8">
    <name type="scientific">Ideonella alba</name>
    <dbReference type="NCBI Taxonomy" id="2824118"/>
    <lineage>
        <taxon>Bacteria</taxon>
        <taxon>Pseudomonadati</taxon>
        <taxon>Pseudomonadota</taxon>
        <taxon>Betaproteobacteria</taxon>
        <taxon>Burkholderiales</taxon>
        <taxon>Sphaerotilaceae</taxon>
        <taxon>Ideonella</taxon>
    </lineage>
</organism>
<dbReference type="Proteomes" id="UP000676246">
    <property type="component" value="Unassembled WGS sequence"/>
</dbReference>
<keyword evidence="7" id="KW-0282">Flagellum</keyword>
<dbReference type="InterPro" id="IPR037925">
    <property type="entry name" value="FlgE/F/G-like"/>
</dbReference>
<keyword evidence="3 4" id="KW-0975">Bacterial flagellum</keyword>
<dbReference type="PANTHER" id="PTHR30435">
    <property type="entry name" value="FLAGELLAR PROTEIN"/>
    <property type="match status" value="1"/>
</dbReference>
<comment type="caution">
    <text evidence="7">The sequence shown here is derived from an EMBL/GenBank/DDBJ whole genome shotgun (WGS) entry which is preliminary data.</text>
</comment>
<dbReference type="Gene3D" id="2.60.98.20">
    <property type="entry name" value="Flagellar hook protein FlgE"/>
    <property type="match status" value="1"/>
</dbReference>
<dbReference type="RefSeq" id="WP_210857122.1">
    <property type="nucleotide sequence ID" value="NZ_JAGQDD010000029.1"/>
</dbReference>
<name>A0A940YFY7_9BURK</name>
<dbReference type="GO" id="GO:0009425">
    <property type="term" value="C:bacterial-type flagellum basal body"/>
    <property type="evidence" value="ECO:0007669"/>
    <property type="project" value="UniProtKB-SubCell"/>
</dbReference>
<accession>A0A940YFY7</accession>
<comment type="function">
    <text evidence="4">A flexible structure which links the flagellar filament to the drive apparatus in the basal body.</text>
</comment>
<protein>
    <recommendedName>
        <fullName evidence="4">Flagellar hook protein FlgE</fullName>
    </recommendedName>
</protein>
<dbReference type="Pfam" id="PF07559">
    <property type="entry name" value="FlgE_D2"/>
    <property type="match status" value="1"/>
</dbReference>
<evidence type="ECO:0000256" key="2">
    <source>
        <dbReference type="ARBA" id="ARBA00009677"/>
    </source>
</evidence>
<evidence type="ECO:0000256" key="3">
    <source>
        <dbReference type="ARBA" id="ARBA00023143"/>
    </source>
</evidence>
<comment type="subcellular location">
    <subcellularLocation>
        <location evidence="1 4">Bacterial flagellum basal body</location>
    </subcellularLocation>
</comment>
<dbReference type="GO" id="GO:0009424">
    <property type="term" value="C:bacterial-type flagellum hook"/>
    <property type="evidence" value="ECO:0007669"/>
    <property type="project" value="TreeGrafter"/>
</dbReference>
<dbReference type="GO" id="GO:0005829">
    <property type="term" value="C:cytosol"/>
    <property type="evidence" value="ECO:0007669"/>
    <property type="project" value="TreeGrafter"/>
</dbReference>
<evidence type="ECO:0000313" key="8">
    <source>
        <dbReference type="Proteomes" id="UP000676246"/>
    </source>
</evidence>
<dbReference type="InterPro" id="IPR020013">
    <property type="entry name" value="Flagellar_FlgE/F/G"/>
</dbReference>